<dbReference type="InterPro" id="IPR043519">
    <property type="entry name" value="NT_sf"/>
</dbReference>
<dbReference type="InterPro" id="IPR041633">
    <property type="entry name" value="Polbeta"/>
</dbReference>
<reference evidence="2" key="2">
    <citation type="submission" date="2006-01" db="EMBL/GenBank/DDBJ databases">
        <authorList>
            <person name="Genoscope"/>
        </authorList>
    </citation>
    <scope>NUCLEOTIDE SEQUENCE</scope>
</reference>
<name>Q1PUG7_KUEST</name>
<evidence type="ECO:0000313" key="2">
    <source>
        <dbReference type="EMBL" id="CAJ70876.1"/>
    </source>
</evidence>
<dbReference type="PANTHER" id="PTHR43852:SF3">
    <property type="entry name" value="NUCLEOTIDYLTRANSFERASE"/>
    <property type="match status" value="1"/>
</dbReference>
<dbReference type="PANTHER" id="PTHR43852">
    <property type="entry name" value="NUCLEOTIDYLTRANSFERASE"/>
    <property type="match status" value="1"/>
</dbReference>
<proteinExistence type="predicted"/>
<dbReference type="NCBIfam" id="NF047752">
    <property type="entry name" value="MntA_antitoxin"/>
    <property type="match status" value="1"/>
</dbReference>
<dbReference type="Pfam" id="PF18765">
    <property type="entry name" value="Polbeta"/>
    <property type="match status" value="1"/>
</dbReference>
<sequence length="135" mass="15720">MMNILMSKPEIDHIARKYNLLLVILYGSHASGRTCKESDIDIAVLGTRPITFENLIDLNNEFAEIFKVKEIDVKSLHNTNSLFRYQVMSKGVLLYGKSYDYNSFKSYAFRDYYDSQDLLRLKEVLIKKRLQNLGV</sequence>
<protein>
    <recommendedName>
        <fullName evidence="1">Polymerase beta nucleotidyltransferase domain-containing protein</fullName>
    </recommendedName>
</protein>
<dbReference type="InterPro" id="IPR052930">
    <property type="entry name" value="TA_antitoxin_MntA"/>
</dbReference>
<dbReference type="EMBL" id="CT573074">
    <property type="protein sequence ID" value="CAJ70876.1"/>
    <property type="molecule type" value="Genomic_DNA"/>
</dbReference>
<dbReference type="AlphaFoldDB" id="Q1PUG7"/>
<evidence type="ECO:0000259" key="1">
    <source>
        <dbReference type="Pfam" id="PF18765"/>
    </source>
</evidence>
<dbReference type="CDD" id="cd05403">
    <property type="entry name" value="NT_KNTase_like"/>
    <property type="match status" value="1"/>
</dbReference>
<feature type="domain" description="Polymerase beta nucleotidyltransferase" evidence="1">
    <location>
        <begin position="10"/>
        <end position="98"/>
    </location>
</feature>
<organism evidence="2">
    <name type="scientific">Kuenenia stuttgartiensis</name>
    <dbReference type="NCBI Taxonomy" id="174633"/>
    <lineage>
        <taxon>Bacteria</taxon>
        <taxon>Pseudomonadati</taxon>
        <taxon>Planctomycetota</taxon>
        <taxon>Candidatus Brocadiia</taxon>
        <taxon>Candidatus Brocadiales</taxon>
        <taxon>Candidatus Brocadiaceae</taxon>
        <taxon>Candidatus Kuenenia</taxon>
    </lineage>
</organism>
<dbReference type="SUPFAM" id="SSF81301">
    <property type="entry name" value="Nucleotidyltransferase"/>
    <property type="match status" value="1"/>
</dbReference>
<reference evidence="2" key="1">
    <citation type="journal article" date="2006" name="Nature">
        <title>Deciphering the evolution and metabolism of an anammox bacterium from a community genome.</title>
        <authorList>
            <person name="Strous M."/>
            <person name="Pelletier E."/>
            <person name="Mangenot S."/>
            <person name="Rattei T."/>
            <person name="Lehner A."/>
            <person name="Taylor M.W."/>
            <person name="Horn M."/>
            <person name="Daims H."/>
            <person name="Bartol-Mavel D."/>
            <person name="Wincker P."/>
            <person name="Barbe V."/>
            <person name="Fonknechten N."/>
            <person name="Vallenet D."/>
            <person name="Segurens B."/>
            <person name="Schenowitz-Truong C."/>
            <person name="Medigue C."/>
            <person name="Collingro A."/>
            <person name="Snel B."/>
            <person name="Dutilh B.E."/>
            <person name="OpDenCamp H.J.M."/>
            <person name="vanDerDrift C."/>
            <person name="Cirpus I."/>
            <person name="vanDePas-Schoonen K.T."/>
            <person name="Harhangi H.R."/>
            <person name="vanNiftrik L."/>
            <person name="Schmid M."/>
            <person name="Keltjens J."/>
            <person name="vanDeVossenberg J."/>
            <person name="Kartal B."/>
            <person name="Meier H."/>
            <person name="Frishman D."/>
            <person name="Huynen M.A."/>
            <person name="Mewes H."/>
            <person name="Weissenbach J."/>
            <person name="Jetten M.S.M."/>
            <person name="Wagner M."/>
            <person name="LePaslier D."/>
        </authorList>
    </citation>
    <scope>NUCLEOTIDE SEQUENCE</scope>
</reference>
<accession>Q1PUG7</accession>
<dbReference type="Gene3D" id="3.30.460.10">
    <property type="entry name" value="Beta Polymerase, domain 2"/>
    <property type="match status" value="1"/>
</dbReference>
<gene>
    <name evidence="2" type="ORF">kustb0131</name>
</gene>